<dbReference type="EMBL" id="ML004457">
    <property type="protein sequence ID" value="RKP30495.1"/>
    <property type="molecule type" value="Genomic_DNA"/>
</dbReference>
<dbReference type="AlphaFoldDB" id="A0A4P9ZC97"/>
<name>A0A4P9ZC97_9ASCO</name>
<keyword evidence="1" id="KW-0732">Signal</keyword>
<evidence type="ECO:0000313" key="3">
    <source>
        <dbReference type="Proteomes" id="UP000268321"/>
    </source>
</evidence>
<sequence>MQFSLAVLALAAQAAAFPLLANSTTNSTASSILNTTMTTTTWVTLTLPSSFSAIVTPIVESSVVTVYTTVTYGDTVFVSPVSVWTSYPTTTSTITKYIMEKDAVAAKDVITFDSLCKPSTVTVTVTEAAGKGGSYGQQPGQAQGQAQVSKIRKTFITSFPVTATFTNGGTTTALTSHVVLTSTESYLTTYTAVANYTTPLTSYGNMTVLRSSAVSFRTDEARTMLSL</sequence>
<reference evidence="3" key="1">
    <citation type="journal article" date="2018" name="Nat. Microbiol.">
        <title>Leveraging single-cell genomics to expand the fungal tree of life.</title>
        <authorList>
            <person name="Ahrendt S.R."/>
            <person name="Quandt C.A."/>
            <person name="Ciobanu D."/>
            <person name="Clum A."/>
            <person name="Salamov A."/>
            <person name="Andreopoulos B."/>
            <person name="Cheng J.F."/>
            <person name="Woyke T."/>
            <person name="Pelin A."/>
            <person name="Henrissat B."/>
            <person name="Reynolds N.K."/>
            <person name="Benny G.L."/>
            <person name="Smith M.E."/>
            <person name="James T.Y."/>
            <person name="Grigoriev I.V."/>
        </authorList>
    </citation>
    <scope>NUCLEOTIDE SEQUENCE [LARGE SCALE GENOMIC DNA]</scope>
    <source>
        <strain evidence="3">Baker2002</strain>
    </source>
</reference>
<proteinExistence type="predicted"/>
<organism evidence="2 3">
    <name type="scientific">Metschnikowia bicuspidata</name>
    <dbReference type="NCBI Taxonomy" id="27322"/>
    <lineage>
        <taxon>Eukaryota</taxon>
        <taxon>Fungi</taxon>
        <taxon>Dikarya</taxon>
        <taxon>Ascomycota</taxon>
        <taxon>Saccharomycotina</taxon>
        <taxon>Pichiomycetes</taxon>
        <taxon>Metschnikowiaceae</taxon>
        <taxon>Metschnikowia</taxon>
    </lineage>
</organism>
<dbReference type="Proteomes" id="UP000268321">
    <property type="component" value="Unassembled WGS sequence"/>
</dbReference>
<feature type="signal peptide" evidence="1">
    <location>
        <begin position="1"/>
        <end position="16"/>
    </location>
</feature>
<keyword evidence="3" id="KW-1185">Reference proteome</keyword>
<gene>
    <name evidence="2" type="ORF">METBISCDRAFT_23227</name>
</gene>
<evidence type="ECO:0000256" key="1">
    <source>
        <dbReference type="SAM" id="SignalP"/>
    </source>
</evidence>
<evidence type="ECO:0000313" key="2">
    <source>
        <dbReference type="EMBL" id="RKP30495.1"/>
    </source>
</evidence>
<feature type="chain" id="PRO_5020473222" evidence="1">
    <location>
        <begin position="17"/>
        <end position="227"/>
    </location>
</feature>
<accession>A0A4P9ZC97</accession>
<protein>
    <submittedName>
        <fullName evidence="2">Uncharacterized protein</fullName>
    </submittedName>
</protein>